<dbReference type="SUPFAM" id="SSF51735">
    <property type="entry name" value="NAD(P)-binding Rossmann-fold domains"/>
    <property type="match status" value="1"/>
</dbReference>
<dbReference type="GeneID" id="89969087"/>
<evidence type="ECO:0000313" key="4">
    <source>
        <dbReference type="Proteomes" id="UP001358417"/>
    </source>
</evidence>
<accession>A0AAV9NUB5</accession>
<dbReference type="PANTHER" id="PTHR43355:SF2">
    <property type="entry name" value="FLAVIN REDUCTASE (NADPH)"/>
    <property type="match status" value="1"/>
</dbReference>
<reference evidence="3 4" key="1">
    <citation type="submission" date="2023-08" db="EMBL/GenBank/DDBJ databases">
        <title>Black Yeasts Isolated from many extreme environments.</title>
        <authorList>
            <person name="Coleine C."/>
            <person name="Stajich J.E."/>
            <person name="Selbmann L."/>
        </authorList>
    </citation>
    <scope>NUCLEOTIDE SEQUENCE [LARGE SCALE GENOMIC DNA]</scope>
    <source>
        <strain evidence="3 4">CCFEE 5792</strain>
    </source>
</reference>
<protein>
    <recommendedName>
        <fullName evidence="2">NAD(P)-binding domain-containing protein</fullName>
    </recommendedName>
</protein>
<comment type="caution">
    <text evidence="3">The sequence shown here is derived from an EMBL/GenBank/DDBJ whole genome shotgun (WGS) entry which is preliminary data.</text>
</comment>
<dbReference type="InterPro" id="IPR051606">
    <property type="entry name" value="Polyketide_Oxido-like"/>
</dbReference>
<name>A0AAV9NUB5_9EURO</name>
<keyword evidence="4" id="KW-1185">Reference proteome</keyword>
<dbReference type="PANTHER" id="PTHR43355">
    <property type="entry name" value="FLAVIN REDUCTASE (NADPH)"/>
    <property type="match status" value="1"/>
</dbReference>
<proteinExistence type="inferred from homology"/>
<evidence type="ECO:0000313" key="3">
    <source>
        <dbReference type="EMBL" id="KAK5065030.1"/>
    </source>
</evidence>
<organism evidence="3 4">
    <name type="scientific">Exophiala bonariae</name>
    <dbReference type="NCBI Taxonomy" id="1690606"/>
    <lineage>
        <taxon>Eukaryota</taxon>
        <taxon>Fungi</taxon>
        <taxon>Dikarya</taxon>
        <taxon>Ascomycota</taxon>
        <taxon>Pezizomycotina</taxon>
        <taxon>Eurotiomycetes</taxon>
        <taxon>Chaetothyriomycetidae</taxon>
        <taxon>Chaetothyriales</taxon>
        <taxon>Herpotrichiellaceae</taxon>
        <taxon>Exophiala</taxon>
    </lineage>
</organism>
<comment type="similarity">
    <text evidence="1">Belongs to the avfA family.</text>
</comment>
<dbReference type="Gene3D" id="3.40.50.720">
    <property type="entry name" value="NAD(P)-binding Rossmann-like Domain"/>
    <property type="match status" value="1"/>
</dbReference>
<evidence type="ECO:0000256" key="1">
    <source>
        <dbReference type="ARBA" id="ARBA00038376"/>
    </source>
</evidence>
<dbReference type="GO" id="GO:0004074">
    <property type="term" value="F:biliverdin reductase [NAD(P)H] activity"/>
    <property type="evidence" value="ECO:0007669"/>
    <property type="project" value="TreeGrafter"/>
</dbReference>
<dbReference type="InterPro" id="IPR036291">
    <property type="entry name" value="NAD(P)-bd_dom_sf"/>
</dbReference>
<dbReference type="GO" id="GO:0042602">
    <property type="term" value="F:riboflavin reductase (NADPH) activity"/>
    <property type="evidence" value="ECO:0007669"/>
    <property type="project" value="TreeGrafter"/>
</dbReference>
<dbReference type="RefSeq" id="XP_064712354.1">
    <property type="nucleotide sequence ID" value="XM_064844494.1"/>
</dbReference>
<gene>
    <name evidence="3" type="ORF">LTR84_000865</name>
</gene>
<sequence>MDSQQHYLLLGATGYSGIEFIHQALETVQRPNVTLFVRPGSEPKLPPAALTNTNFRLVLGSLTDAQAIKLALAGDERFPPVSIVVSLLGAYPSFIPLFTRDTSTPIADALRSTVLPVMKSSHVSRIIALSTPTGCYSAEEARTVPWKWWLYMQIPRLLQPQGNAEMKHIADVVIEAGTKDRDLEWTVFRVPHLTSGSRDVGVIAGHLDRNYTASLNLSRASLVKWVFNEVKEKAWIRDTPMLANP</sequence>
<dbReference type="AlphaFoldDB" id="A0AAV9NUB5"/>
<dbReference type="EMBL" id="JAVRRD010000001">
    <property type="protein sequence ID" value="KAK5065030.1"/>
    <property type="molecule type" value="Genomic_DNA"/>
</dbReference>
<dbReference type="Pfam" id="PF13460">
    <property type="entry name" value="NAD_binding_10"/>
    <property type="match status" value="1"/>
</dbReference>
<dbReference type="InterPro" id="IPR016040">
    <property type="entry name" value="NAD(P)-bd_dom"/>
</dbReference>
<dbReference type="Proteomes" id="UP001358417">
    <property type="component" value="Unassembled WGS sequence"/>
</dbReference>
<evidence type="ECO:0000259" key="2">
    <source>
        <dbReference type="Pfam" id="PF13460"/>
    </source>
</evidence>
<feature type="domain" description="NAD(P)-binding" evidence="2">
    <location>
        <begin position="11"/>
        <end position="230"/>
    </location>
</feature>